<dbReference type="GO" id="GO:0000428">
    <property type="term" value="C:DNA-directed RNA polymerase complex"/>
    <property type="evidence" value="ECO:0007669"/>
    <property type="project" value="UniProtKB-KW"/>
</dbReference>
<gene>
    <name evidence="6 10" type="primary">rpoC2</name>
</gene>
<dbReference type="InterPro" id="IPR007081">
    <property type="entry name" value="RNA_pol_Rpb1_5"/>
</dbReference>
<keyword evidence="3 6" id="KW-0548">Nucleotidyltransferase</keyword>
<keyword evidence="10" id="KW-0934">Plastid</keyword>
<evidence type="ECO:0000259" key="8">
    <source>
        <dbReference type="Pfam" id="PF04998"/>
    </source>
</evidence>
<feature type="binding site" evidence="6">
    <location>
        <position position="302"/>
    </location>
    <ligand>
        <name>Zn(2+)</name>
        <dbReference type="ChEBI" id="CHEBI:29105"/>
    </ligand>
</feature>
<keyword evidence="6" id="KW-0479">Metal-binding</keyword>
<organism evidence="10">
    <name type="scientific">Nitellopsis obtusa</name>
    <dbReference type="NCBI Taxonomy" id="40811"/>
    <lineage>
        <taxon>Eukaryota</taxon>
        <taxon>Viridiplantae</taxon>
        <taxon>Streptophyta</taxon>
        <taxon>Charophyceae</taxon>
        <taxon>Charales</taxon>
        <taxon>Characeae</taxon>
        <taxon>Nitellopsis</taxon>
    </lineage>
</organism>
<evidence type="ECO:0000256" key="3">
    <source>
        <dbReference type="ARBA" id="ARBA00022695"/>
    </source>
</evidence>
<reference evidence="10" key="1">
    <citation type="journal article" date="2021" name="Biol. Invasions">
        <title>Global high-throughput genotyping of organellar genomes reveals insights into the origin and spread of invasive starry stonewort (Nitellopsis obtusa).</title>
        <authorList>
            <person name="Sleith R.S."/>
            <person name="Karol K.G."/>
        </authorList>
    </citation>
    <scope>NUCLEOTIDE SEQUENCE</scope>
    <source>
        <strain evidence="10">KGK5729</strain>
    </source>
</reference>
<evidence type="ECO:0000259" key="9">
    <source>
        <dbReference type="Pfam" id="PF05000"/>
    </source>
</evidence>
<evidence type="ECO:0000259" key="7">
    <source>
        <dbReference type="Pfam" id="PF04983"/>
    </source>
</evidence>
<keyword evidence="2 6" id="KW-0808">Transferase</keyword>
<feature type="domain" description="RNA polymerase Rpb1" evidence="8">
    <location>
        <begin position="1207"/>
        <end position="1291"/>
    </location>
</feature>
<proteinExistence type="inferred from homology"/>
<dbReference type="Gene3D" id="1.10.132.30">
    <property type="match status" value="1"/>
</dbReference>
<dbReference type="NCBIfam" id="TIGR02388">
    <property type="entry name" value="rpoC2_cyan"/>
    <property type="match status" value="1"/>
</dbReference>
<dbReference type="Gene3D" id="1.10.1790.20">
    <property type="match status" value="1"/>
</dbReference>
<dbReference type="Gene3D" id="1.10.274.100">
    <property type="entry name" value="RNA polymerase Rpb1, domain 3"/>
    <property type="match status" value="1"/>
</dbReference>
<feature type="binding site" evidence="6">
    <location>
        <position position="299"/>
    </location>
    <ligand>
        <name>Zn(2+)</name>
        <dbReference type="ChEBI" id="CHEBI:29105"/>
    </ligand>
</feature>
<dbReference type="GO" id="GO:0006351">
    <property type="term" value="P:DNA-templated transcription"/>
    <property type="evidence" value="ECO:0007669"/>
    <property type="project" value="UniProtKB-UniRule"/>
</dbReference>
<dbReference type="InterPro" id="IPR007083">
    <property type="entry name" value="RNA_pol_Rpb1_4"/>
</dbReference>
<comment type="subunit">
    <text evidence="6">In plastids the minimal PEP RNA polymerase catalytic core is composed of four subunits: alpha, beta, beta', and beta''. When a (nuclear-encoded) sigma factor is associated with the core the holoenzyme is formed, which can initiate transcription.</text>
</comment>
<dbReference type="InterPro" id="IPR042102">
    <property type="entry name" value="RNA_pol_Rpb1_3_sf"/>
</dbReference>
<evidence type="ECO:0000256" key="1">
    <source>
        <dbReference type="ARBA" id="ARBA00022478"/>
    </source>
</evidence>
<dbReference type="Pfam" id="PF04983">
    <property type="entry name" value="RNA_pol_Rpb1_3"/>
    <property type="match status" value="1"/>
</dbReference>
<dbReference type="PANTHER" id="PTHR48443">
    <property type="entry name" value="DNA-DIRECTED RNA POLYMERASE SUBUNIT BETA"/>
    <property type="match status" value="1"/>
</dbReference>
<dbReference type="HAMAP" id="MF_01324">
    <property type="entry name" value="RNApol_bact_RpoC2"/>
    <property type="match status" value="1"/>
</dbReference>
<dbReference type="CDD" id="cd02655">
    <property type="entry name" value="RNAP_beta'_C"/>
    <property type="match status" value="1"/>
</dbReference>
<evidence type="ECO:0000256" key="4">
    <source>
        <dbReference type="ARBA" id="ARBA00023163"/>
    </source>
</evidence>
<comment type="similarity">
    <text evidence="6">Belongs to the RNA polymerase beta' chain family. RpoC2 subfamily.</text>
</comment>
<keyword evidence="4 6" id="KW-0804">Transcription</keyword>
<keyword evidence="1 6" id="KW-0240">DNA-directed RNA polymerase</keyword>
<evidence type="ECO:0000256" key="5">
    <source>
        <dbReference type="ARBA" id="ARBA00048552"/>
    </source>
</evidence>
<feature type="domain" description="RNA polymerase Rpb1" evidence="8">
    <location>
        <begin position="172"/>
        <end position="565"/>
    </location>
</feature>
<dbReference type="InterPro" id="IPR038120">
    <property type="entry name" value="Rpb1_funnel_sf"/>
</dbReference>
<evidence type="ECO:0000313" key="10">
    <source>
        <dbReference type="EMBL" id="QXT44744.1"/>
    </source>
</evidence>
<accession>A0A8F6YEN9</accession>
<dbReference type="Pfam" id="PF05000">
    <property type="entry name" value="RNA_pol_Rpb1_4"/>
    <property type="match status" value="1"/>
</dbReference>
<comment type="subcellular location">
    <subcellularLocation>
        <location evidence="6">Plastid</location>
        <location evidence="6">Chloroplast</location>
    </subcellularLocation>
</comment>
<dbReference type="GO" id="GO:0003899">
    <property type="term" value="F:DNA-directed RNA polymerase activity"/>
    <property type="evidence" value="ECO:0007669"/>
    <property type="project" value="UniProtKB-UniRule"/>
</dbReference>
<dbReference type="InterPro" id="IPR007066">
    <property type="entry name" value="RNA_pol_Rpb1_3"/>
</dbReference>
<keyword evidence="6" id="KW-0862">Zinc</keyword>
<geneLocation type="chloroplast" evidence="10"/>
<dbReference type="EC" id="2.7.7.6" evidence="6"/>
<feature type="domain" description="RNA polymerase Rpb1" evidence="9">
    <location>
        <begin position="93"/>
        <end position="170"/>
    </location>
</feature>
<dbReference type="InterPro" id="IPR012756">
    <property type="entry name" value="DNA-dir_RpoC2_beta_pp"/>
</dbReference>
<comment type="function">
    <text evidence="6">DNA-dependent RNA polymerase catalyzes the transcription of DNA into RNA using the four ribonucleoside triphosphates as substrates.</text>
</comment>
<evidence type="ECO:0000256" key="6">
    <source>
        <dbReference type="HAMAP-Rule" id="MF_01324"/>
    </source>
</evidence>
<comment type="catalytic activity">
    <reaction evidence="5 6">
        <text>RNA(n) + a ribonucleoside 5'-triphosphate = RNA(n+1) + diphosphate</text>
        <dbReference type="Rhea" id="RHEA:21248"/>
        <dbReference type="Rhea" id="RHEA-COMP:14527"/>
        <dbReference type="Rhea" id="RHEA-COMP:17342"/>
        <dbReference type="ChEBI" id="CHEBI:33019"/>
        <dbReference type="ChEBI" id="CHEBI:61557"/>
        <dbReference type="ChEBI" id="CHEBI:140395"/>
        <dbReference type="EC" id="2.7.7.6"/>
    </reaction>
</comment>
<feature type="domain" description="RNA polymerase Rpb1" evidence="7">
    <location>
        <begin position="12"/>
        <end position="62"/>
    </location>
</feature>
<dbReference type="GO" id="GO:0009507">
    <property type="term" value="C:chloroplast"/>
    <property type="evidence" value="ECO:0007669"/>
    <property type="project" value="UniProtKB-SubCell"/>
</dbReference>
<dbReference type="Gene3D" id="1.10.150.390">
    <property type="match status" value="1"/>
</dbReference>
<dbReference type="Pfam" id="PF04998">
    <property type="entry name" value="RNA_pol_Rpb1_5"/>
    <property type="match status" value="2"/>
</dbReference>
<dbReference type="EMBL" id="MW556321">
    <property type="protein sequence ID" value="QXT44744.1"/>
    <property type="molecule type" value="Genomic_DNA"/>
</dbReference>
<keyword evidence="10" id="KW-0150">Chloroplast</keyword>
<feature type="binding site" evidence="6">
    <location>
        <position position="292"/>
    </location>
    <ligand>
        <name>Zn(2+)</name>
        <dbReference type="ChEBI" id="CHEBI:29105"/>
    </ligand>
</feature>
<sequence length="1421" mass="165448">MGQFKEIPFYNQIIDKGTIKQLIGRLVAYFGSTYTSYILDKLKELGFEYGTKKGISLGIDDLLVTPSKRWLIQDAEQQAQASERHYNSGNLHAVEKLRQLIETWHTTSEYLKQEMNPNFRITDPFNPVHMMAFSGARGTTSQVHQLVGMRGLMSDPHGQIIDLPIQSNFREGLSLAEYIISCYGARKGVVDTAIRTSDSGYLTRRLVDIAQHIVVRKTDCKTNKCISIQPFLEELRINIYIQQKLIGRVLADYVIKDYRCIASRNQDVSFDLAIRLLSSKLKSIWVRSPLTCESTRWVCQMCYGWSIGYRNLIEIGEAVGIIAAQSIGEPGTQLTLRTFHTGGVFTGDIAQQIRSPLNGIIQLNNSKIRSIRNRYGQPAFICLDNIEIQVKGKDIYKSIIPTESLLFIKNNQKVKAKQVIAEIRSTIRQSKEEVNKNIQSELGGELFWNNKYSYLKDNIDTLANKNFVIKNNKSLTQFPVILNDSPNYLNNSHNVFFNMNCIKYSQEHNNWLIPNTGHIWILSSQLCQFHNIHNIFYKQQDKVSIKNIIAQKELLVNHGGRYHKFHSKRFTFLQENLINNFNTYSTQKSKQKTRSLSNHFFHNTIYGLTIFQETKKSFLENAIFCKKRKKNLQFILEVKNHSRIKHNELLATLNNPVHKTCTAGMIKYGFDLINYQLEKNIKNYKTHRKKHFLLHQNSQIKPGQSLFWIPEKIYEIYKPFSFINVKNGEIIKEGTYISDNIQCSTSGLVEINKRNRNHYQISIQPGLVYFVKDKQIALEKDQILIAPGQKIDDTNISKEWMYLKYVKTDQGVSFLFARPAKEYKVDLTSNLEDCFCLQTLYMKKYFHIEISYYTPYKDGQKIKNNRGAQLISGSLIFKLNNHNLVDQAEISWTKIQFQKKICYYLQINLIDTLLPYYSSEFKKLKFHSDFLTDKEKMQNIDEIILGDTIYQTPLFTKNYGCIRTFYRKRQNSKTSFVLISSLDQLELPLPMNFSSFISSKDFFYKKLGLIGHIYHKNFKFKSNNKNGFYNIFFLNWYIIDEYGYNFLFWGTFTKLIKDRRNKHYKNCFPIIMNQSYFYLGQFLSESEIRILAEFKTNLGQIISLCHNKIILRISKPYLATRAAIVHPRNGETIREGDILMTLIYERLKAGDIIQGLPKIEQLLEARRENIVELIVNRYFLDCTNLLTEELGTLLGSLWGFQFSAWASMERSKLDLVFEIQKVYRSQGVYICDKHIEIIVRQMTSKVIILGDGMTDGFLPGELVEIPRARKTNRALKSIMFYKPILVGITRASLNTRSFISEASFQETTRVLTKAAIKGRIDWLKGLKENVILGRLIPAGTGCEETILKKLIHLQKREKLIRGKSKKYTTWTFYYLLFSKSKSNFLNRHPLYPYSKDTFHSILKEETPNLFLFEPKKRKKIK</sequence>
<dbReference type="PANTHER" id="PTHR48443:SF1">
    <property type="entry name" value="DNA-DIRECTED RNA POLYMERASE SUBUNIT BETA"/>
    <property type="match status" value="1"/>
</dbReference>
<protein>
    <recommendedName>
        <fullName evidence="6">DNA-directed RNA polymerase subunit beta''</fullName>
        <ecNumber evidence="6">2.7.7.6</ecNumber>
    </recommendedName>
    <alternativeName>
        <fullName evidence="6">PEP</fullName>
    </alternativeName>
    <alternativeName>
        <fullName evidence="6">Plastid-encoded RNA polymerase subunit beta''</fullName>
        <shortName evidence="6">RNA polymerase subunit beta''</shortName>
    </alternativeName>
</protein>
<dbReference type="GO" id="GO:0003677">
    <property type="term" value="F:DNA binding"/>
    <property type="evidence" value="ECO:0007669"/>
    <property type="project" value="UniProtKB-UniRule"/>
</dbReference>
<evidence type="ECO:0000256" key="2">
    <source>
        <dbReference type="ARBA" id="ARBA00022679"/>
    </source>
</evidence>
<feature type="binding site" evidence="6">
    <location>
        <position position="220"/>
    </location>
    <ligand>
        <name>Zn(2+)</name>
        <dbReference type="ChEBI" id="CHEBI:29105"/>
    </ligand>
</feature>
<name>A0A8F6YEN9_9VIRI</name>
<dbReference type="GO" id="GO:0008270">
    <property type="term" value="F:zinc ion binding"/>
    <property type="evidence" value="ECO:0007669"/>
    <property type="project" value="UniProtKB-UniRule"/>
</dbReference>
<comment type="cofactor">
    <cofactor evidence="6">
        <name>Zn(2+)</name>
        <dbReference type="ChEBI" id="CHEBI:29105"/>
    </cofactor>
    <text evidence="6">Binds 1 Zn(2+) ion per subunit.</text>
</comment>
<dbReference type="SUPFAM" id="SSF64484">
    <property type="entry name" value="beta and beta-prime subunits of DNA dependent RNA-polymerase"/>
    <property type="match status" value="1"/>
</dbReference>